<evidence type="ECO:0000313" key="2">
    <source>
        <dbReference type="Proteomes" id="UP000436088"/>
    </source>
</evidence>
<proteinExistence type="predicted"/>
<organism evidence="1 2">
    <name type="scientific">Hibiscus syriacus</name>
    <name type="common">Rose of Sharon</name>
    <dbReference type="NCBI Taxonomy" id="106335"/>
    <lineage>
        <taxon>Eukaryota</taxon>
        <taxon>Viridiplantae</taxon>
        <taxon>Streptophyta</taxon>
        <taxon>Embryophyta</taxon>
        <taxon>Tracheophyta</taxon>
        <taxon>Spermatophyta</taxon>
        <taxon>Magnoliopsida</taxon>
        <taxon>eudicotyledons</taxon>
        <taxon>Gunneridae</taxon>
        <taxon>Pentapetalae</taxon>
        <taxon>rosids</taxon>
        <taxon>malvids</taxon>
        <taxon>Malvales</taxon>
        <taxon>Malvaceae</taxon>
        <taxon>Malvoideae</taxon>
        <taxon>Hibiscus</taxon>
    </lineage>
</organism>
<dbReference type="EMBL" id="VEPZ02001108">
    <property type="protein sequence ID" value="KAE8694565.1"/>
    <property type="molecule type" value="Genomic_DNA"/>
</dbReference>
<accession>A0A6A2ZUM5</accession>
<dbReference type="AlphaFoldDB" id="A0A6A2ZUM5"/>
<evidence type="ECO:0000313" key="1">
    <source>
        <dbReference type="EMBL" id="KAE8694565.1"/>
    </source>
</evidence>
<keyword evidence="2" id="KW-1185">Reference proteome</keyword>
<comment type="caution">
    <text evidence="1">The sequence shown here is derived from an EMBL/GenBank/DDBJ whole genome shotgun (WGS) entry which is preliminary data.</text>
</comment>
<reference evidence="1" key="1">
    <citation type="submission" date="2019-09" db="EMBL/GenBank/DDBJ databases">
        <title>Draft genome information of white flower Hibiscus syriacus.</title>
        <authorList>
            <person name="Kim Y.-M."/>
        </authorList>
    </citation>
    <scope>NUCLEOTIDE SEQUENCE [LARGE SCALE GENOMIC DNA]</scope>
    <source>
        <strain evidence="1">YM2019G1</strain>
    </source>
</reference>
<dbReference type="Proteomes" id="UP000436088">
    <property type="component" value="Unassembled WGS sequence"/>
</dbReference>
<gene>
    <name evidence="1" type="ORF">F3Y22_tig00110781pilonHSYRG00049</name>
</gene>
<name>A0A6A2ZUM5_HIBSY</name>
<sequence length="68" mass="7833">MNVGVMMVVPRLLDRNQTRMRSVVRVVGTKAMPEVGVTIIFKFSLADFSGTIFLWHASRYKILQPFYI</sequence>
<protein>
    <submittedName>
        <fullName evidence="1">Uncharacterized protein</fullName>
    </submittedName>
</protein>